<sequence length="195" mass="19856">MCGLPDAAAINMSVAEVQPLSGTFPSDADGDDLALLLLASPVRFSATLRPVCLPPNERSVYTGRNAMVVGFGGNDTSALVASAGGNGTVTGFTERCRPRALLQPVVASRECASVSQGPSPGCVGSPGLQQVVCPSDAGSLIQVRGARGEVQLIGVMSNTNNCTEGETGPAQFTLTAPNMRGLLRRMAGSCFCAAP</sequence>
<evidence type="ECO:0000256" key="2">
    <source>
        <dbReference type="ARBA" id="ARBA00024195"/>
    </source>
</evidence>
<evidence type="ECO:0000313" key="5">
    <source>
        <dbReference type="Proteomes" id="UP001378592"/>
    </source>
</evidence>
<evidence type="ECO:0000313" key="4">
    <source>
        <dbReference type="EMBL" id="KAK7872154.1"/>
    </source>
</evidence>
<dbReference type="PANTHER" id="PTHR24256">
    <property type="entry name" value="TRYPTASE-RELATED"/>
    <property type="match status" value="1"/>
</dbReference>
<dbReference type="Proteomes" id="UP001378592">
    <property type="component" value="Unassembled WGS sequence"/>
</dbReference>
<feature type="domain" description="Peptidase S1" evidence="3">
    <location>
        <begin position="28"/>
        <end position="172"/>
    </location>
</feature>
<dbReference type="AlphaFoldDB" id="A0AAN9WGX0"/>
<comment type="caution">
    <text evidence="4">The sequence shown here is derived from an EMBL/GenBank/DDBJ whole genome shotgun (WGS) entry which is preliminary data.</text>
</comment>
<dbReference type="SUPFAM" id="SSF50494">
    <property type="entry name" value="Trypsin-like serine proteases"/>
    <property type="match status" value="1"/>
</dbReference>
<dbReference type="Pfam" id="PF00089">
    <property type="entry name" value="Trypsin"/>
    <property type="match status" value="1"/>
</dbReference>
<proteinExistence type="inferred from homology"/>
<keyword evidence="1" id="KW-1015">Disulfide bond</keyword>
<dbReference type="InterPro" id="IPR051487">
    <property type="entry name" value="Ser/Thr_Proteases_Immune/Dev"/>
</dbReference>
<protein>
    <recommendedName>
        <fullName evidence="3">Peptidase S1 domain-containing protein</fullName>
    </recommendedName>
</protein>
<comment type="similarity">
    <text evidence="2">Belongs to the peptidase S1 family. CLIP subfamily.</text>
</comment>
<accession>A0AAN9WGX0</accession>
<dbReference type="InterPro" id="IPR009003">
    <property type="entry name" value="Peptidase_S1_PA"/>
</dbReference>
<dbReference type="InterPro" id="IPR043504">
    <property type="entry name" value="Peptidase_S1_PA_chymotrypsin"/>
</dbReference>
<dbReference type="GO" id="GO:0004252">
    <property type="term" value="F:serine-type endopeptidase activity"/>
    <property type="evidence" value="ECO:0007669"/>
    <property type="project" value="InterPro"/>
</dbReference>
<evidence type="ECO:0000256" key="1">
    <source>
        <dbReference type="ARBA" id="ARBA00023157"/>
    </source>
</evidence>
<name>A0AAN9WGX0_9ORTH</name>
<organism evidence="4 5">
    <name type="scientific">Gryllus longicercus</name>
    <dbReference type="NCBI Taxonomy" id="2509291"/>
    <lineage>
        <taxon>Eukaryota</taxon>
        <taxon>Metazoa</taxon>
        <taxon>Ecdysozoa</taxon>
        <taxon>Arthropoda</taxon>
        <taxon>Hexapoda</taxon>
        <taxon>Insecta</taxon>
        <taxon>Pterygota</taxon>
        <taxon>Neoptera</taxon>
        <taxon>Polyneoptera</taxon>
        <taxon>Orthoptera</taxon>
        <taxon>Ensifera</taxon>
        <taxon>Gryllidea</taxon>
        <taxon>Grylloidea</taxon>
        <taxon>Gryllidae</taxon>
        <taxon>Gryllinae</taxon>
        <taxon>Gryllus</taxon>
    </lineage>
</organism>
<dbReference type="Gene3D" id="2.40.10.10">
    <property type="entry name" value="Trypsin-like serine proteases"/>
    <property type="match status" value="1"/>
</dbReference>
<dbReference type="InterPro" id="IPR001254">
    <property type="entry name" value="Trypsin_dom"/>
</dbReference>
<reference evidence="4 5" key="1">
    <citation type="submission" date="2024-03" db="EMBL/GenBank/DDBJ databases">
        <title>The genome assembly and annotation of the cricket Gryllus longicercus Weissman &amp; Gray.</title>
        <authorList>
            <person name="Szrajer S."/>
            <person name="Gray D."/>
            <person name="Ylla G."/>
        </authorList>
    </citation>
    <scope>NUCLEOTIDE SEQUENCE [LARGE SCALE GENOMIC DNA]</scope>
    <source>
        <strain evidence="4">DAG 2021-001</strain>
        <tissue evidence="4">Whole body minus gut</tissue>
    </source>
</reference>
<keyword evidence="5" id="KW-1185">Reference proteome</keyword>
<evidence type="ECO:0000259" key="3">
    <source>
        <dbReference type="Pfam" id="PF00089"/>
    </source>
</evidence>
<dbReference type="EMBL" id="JAZDUA010000028">
    <property type="protein sequence ID" value="KAK7872154.1"/>
    <property type="molecule type" value="Genomic_DNA"/>
</dbReference>
<dbReference type="GO" id="GO:0006508">
    <property type="term" value="P:proteolysis"/>
    <property type="evidence" value="ECO:0007669"/>
    <property type="project" value="InterPro"/>
</dbReference>
<gene>
    <name evidence="4" type="ORF">R5R35_001720</name>
</gene>